<dbReference type="EMBL" id="JACHNU010000007">
    <property type="protein sequence ID" value="MBB4664552.1"/>
    <property type="molecule type" value="Genomic_DNA"/>
</dbReference>
<evidence type="ECO:0000313" key="4">
    <source>
        <dbReference type="Proteomes" id="UP000585272"/>
    </source>
</evidence>
<gene>
    <name evidence="3" type="ORF">BDZ31_004163</name>
</gene>
<organism evidence="3 4">
    <name type="scientific">Conexibacter arvalis</name>
    <dbReference type="NCBI Taxonomy" id="912552"/>
    <lineage>
        <taxon>Bacteria</taxon>
        <taxon>Bacillati</taxon>
        <taxon>Actinomycetota</taxon>
        <taxon>Thermoleophilia</taxon>
        <taxon>Solirubrobacterales</taxon>
        <taxon>Conexibacteraceae</taxon>
        <taxon>Conexibacter</taxon>
    </lineage>
</organism>
<dbReference type="RefSeq" id="WP_183344669.1">
    <property type="nucleotide sequence ID" value="NZ_JACHNU010000007.1"/>
</dbReference>
<dbReference type="InterPro" id="IPR025736">
    <property type="entry name" value="PucR_C-HTH_dom"/>
</dbReference>
<dbReference type="PANTHER" id="PTHR33744">
    <property type="entry name" value="CARBOHYDRATE DIACID REGULATOR"/>
    <property type="match status" value="1"/>
</dbReference>
<dbReference type="InterPro" id="IPR025751">
    <property type="entry name" value="RsbRD_N_dom"/>
</dbReference>
<comment type="caution">
    <text evidence="3">The sequence shown here is derived from an EMBL/GenBank/DDBJ whole genome shotgun (WGS) entry which is preliminary data.</text>
</comment>
<dbReference type="PANTHER" id="PTHR33744:SF1">
    <property type="entry name" value="DNA-BINDING TRANSCRIPTIONAL ACTIVATOR ADER"/>
    <property type="match status" value="1"/>
</dbReference>
<feature type="domain" description="RsbT co-antagonist protein RsbRD N-terminal" evidence="2">
    <location>
        <begin position="19"/>
        <end position="156"/>
    </location>
</feature>
<dbReference type="Proteomes" id="UP000585272">
    <property type="component" value="Unassembled WGS sequence"/>
</dbReference>
<dbReference type="InterPro" id="IPR051448">
    <property type="entry name" value="CdaR-like_regulators"/>
</dbReference>
<dbReference type="AlphaFoldDB" id="A0A840IHV8"/>
<dbReference type="InterPro" id="IPR042070">
    <property type="entry name" value="PucR_C-HTH_sf"/>
</dbReference>
<proteinExistence type="predicted"/>
<name>A0A840IHV8_9ACTN</name>
<dbReference type="Pfam" id="PF14361">
    <property type="entry name" value="RsbRD_N"/>
    <property type="match status" value="1"/>
</dbReference>
<feature type="domain" description="PucR C-terminal helix-turn-helix" evidence="1">
    <location>
        <begin position="340"/>
        <end position="398"/>
    </location>
</feature>
<accession>A0A840IHV8</accession>
<evidence type="ECO:0000313" key="3">
    <source>
        <dbReference type="EMBL" id="MBB4664552.1"/>
    </source>
</evidence>
<protein>
    <recommendedName>
        <fullName evidence="5">PucR family transcriptional regulator</fullName>
    </recommendedName>
</protein>
<sequence>MDGARTRVTLAELLRARTDALADAVLSRVRAQAPGGSEPDGATLRNLRLGARASVEYFIARLAGATTPDPGLFVAHGRAQAAAGRSLSELLAFYRLGGLAMWEGAQTIPQSRQLSPDAIFSLGAEVLSTVDELSVAAVEGFTAQEAESLRLELARRERLASLLLSDRPSVPEQLAAAAAAAGWQLAEKVRVAVAAQPFEPLPGSALAGPARVLAATVDGGRRALVVADDEEAERWLVRAARALQLAGPLAIGPAVAPEAARSSLARAEALLEQAAARRPSGAAAAQADGDGGHGREIELLRCDDHEIDLLLGAAPELAHAIAARRLAPFDTLPASQRARLLETLGGWLAHPARPQAIADELDVHVQTVRYRLRQLRELLGDALDDPEARFELSVAVRVDRLAP</sequence>
<evidence type="ECO:0000259" key="2">
    <source>
        <dbReference type="Pfam" id="PF14361"/>
    </source>
</evidence>
<reference evidence="3 4" key="1">
    <citation type="submission" date="2020-08" db="EMBL/GenBank/DDBJ databases">
        <title>Genomic Encyclopedia of Archaeal and Bacterial Type Strains, Phase II (KMG-II): from individual species to whole genera.</title>
        <authorList>
            <person name="Goeker M."/>
        </authorList>
    </citation>
    <scope>NUCLEOTIDE SEQUENCE [LARGE SCALE GENOMIC DNA]</scope>
    <source>
        <strain evidence="3 4">DSM 23288</strain>
    </source>
</reference>
<dbReference type="Gene3D" id="1.10.10.2840">
    <property type="entry name" value="PucR C-terminal helix-turn-helix domain"/>
    <property type="match status" value="1"/>
</dbReference>
<dbReference type="Pfam" id="PF13556">
    <property type="entry name" value="HTH_30"/>
    <property type="match status" value="1"/>
</dbReference>
<keyword evidence="4" id="KW-1185">Reference proteome</keyword>
<evidence type="ECO:0000259" key="1">
    <source>
        <dbReference type="Pfam" id="PF13556"/>
    </source>
</evidence>
<evidence type="ECO:0008006" key="5">
    <source>
        <dbReference type="Google" id="ProtNLM"/>
    </source>
</evidence>